<evidence type="ECO:0000259" key="4">
    <source>
        <dbReference type="PROSITE" id="PS50102"/>
    </source>
</evidence>
<dbReference type="SMART" id="SM00360">
    <property type="entry name" value="RRM"/>
    <property type="match status" value="2"/>
</dbReference>
<dbReference type="PANTHER" id="PTHR15608:SF0">
    <property type="entry name" value="HIV TAT-SPECIFIC FACTOR 1"/>
    <property type="match status" value="1"/>
</dbReference>
<evidence type="ECO:0000313" key="5">
    <source>
        <dbReference type="EMBL" id="QLG73732.1"/>
    </source>
</evidence>
<reference evidence="5 6" key="1">
    <citation type="submission" date="2020-07" db="EMBL/GenBank/DDBJ databases">
        <title>The yeast mating-type switching endonuclease HO is a domesticated member of an unorthodox homing genetic element family.</title>
        <authorList>
            <person name="Coughlan A.Y."/>
            <person name="Lombardi L."/>
            <person name="Braun-Galleani S."/>
            <person name="Martos A.R."/>
            <person name="Galeote V."/>
            <person name="Bigey F."/>
            <person name="Dequin S."/>
            <person name="Byrne K.P."/>
            <person name="Wolfe K.H."/>
        </authorList>
    </citation>
    <scope>NUCLEOTIDE SEQUENCE [LARGE SCALE GENOMIC DNA]</scope>
    <source>
        <strain evidence="5 6">NRRL Y-6702</strain>
    </source>
</reference>
<dbReference type="InterPro" id="IPR034393">
    <property type="entry name" value="TatSF1-like"/>
</dbReference>
<feature type="domain" description="RRM" evidence="4">
    <location>
        <begin position="178"/>
        <end position="253"/>
    </location>
</feature>
<dbReference type="InterPro" id="IPR012677">
    <property type="entry name" value="Nucleotide-bd_a/b_plait_sf"/>
</dbReference>
<dbReference type="SUPFAM" id="SSF54928">
    <property type="entry name" value="RNA-binding domain, RBD"/>
    <property type="match status" value="1"/>
</dbReference>
<feature type="region of interest" description="Disordered" evidence="3">
    <location>
        <begin position="131"/>
        <end position="167"/>
    </location>
</feature>
<dbReference type="GO" id="GO:0005684">
    <property type="term" value="C:U2-type spliceosomal complex"/>
    <property type="evidence" value="ECO:0007669"/>
    <property type="project" value="TreeGrafter"/>
</dbReference>
<sequence>MDKEELELKCHLKEIKKKELQRRKLEQSKRKDITEEKKYEPTAIYISNLSTKDIDEQQLINEFSKYGAIRKDQEGNVRCKLYKDSEGKLKGDALIIYVRKESVPMAIEMMDGYRFKNSVLDVKVADFENQRKRSFEPEDSDNSEKTKKQQKTLSGPRESKKMQQVSQKFEENQDKIVRSIKISNIVGIYDQLSKEELNDIKADILEGCLDFGPVEDVQLSPDSGEAAVVFKYLKDAQSCSKKMNGRFFGGRELVSFLMNEEVSSQSDNLKNYALEDDLIE</sequence>
<dbReference type="Gene3D" id="3.30.70.330">
    <property type="match status" value="2"/>
</dbReference>
<feature type="compositionally biased region" description="Basic and acidic residues" evidence="3">
    <location>
        <begin position="131"/>
        <end position="147"/>
    </location>
</feature>
<evidence type="ECO:0000256" key="1">
    <source>
        <dbReference type="PROSITE-ProRule" id="PRU00176"/>
    </source>
</evidence>
<gene>
    <name evidence="5" type="ORF">HG535_0F02430</name>
</gene>
<dbReference type="PROSITE" id="PS50102">
    <property type="entry name" value="RRM"/>
    <property type="match status" value="2"/>
</dbReference>
<feature type="coiled-coil region" evidence="2">
    <location>
        <begin position="1"/>
        <end position="37"/>
    </location>
</feature>
<dbReference type="AlphaFoldDB" id="A0A7H9B7M6"/>
<dbReference type="RefSeq" id="XP_037145458.1">
    <property type="nucleotide sequence ID" value="XM_037289563.1"/>
</dbReference>
<evidence type="ECO:0000256" key="2">
    <source>
        <dbReference type="SAM" id="Coils"/>
    </source>
</evidence>
<feature type="domain" description="RRM" evidence="4">
    <location>
        <begin position="42"/>
        <end position="127"/>
    </location>
</feature>
<keyword evidence="2" id="KW-0175">Coiled coil</keyword>
<dbReference type="Pfam" id="PF00076">
    <property type="entry name" value="RRM_1"/>
    <property type="match status" value="2"/>
</dbReference>
<protein>
    <recommendedName>
        <fullName evidence="4">RRM domain-containing protein</fullName>
    </recommendedName>
</protein>
<dbReference type="Proteomes" id="UP000509704">
    <property type="component" value="Chromosome 6"/>
</dbReference>
<organism evidence="5 6">
    <name type="scientific">Zygotorulaspora mrakii</name>
    <name type="common">Zygosaccharomyces mrakii</name>
    <dbReference type="NCBI Taxonomy" id="42260"/>
    <lineage>
        <taxon>Eukaryota</taxon>
        <taxon>Fungi</taxon>
        <taxon>Dikarya</taxon>
        <taxon>Ascomycota</taxon>
        <taxon>Saccharomycotina</taxon>
        <taxon>Saccharomycetes</taxon>
        <taxon>Saccharomycetales</taxon>
        <taxon>Saccharomycetaceae</taxon>
        <taxon>Zygotorulaspora</taxon>
    </lineage>
</organism>
<dbReference type="InterPro" id="IPR000504">
    <property type="entry name" value="RRM_dom"/>
</dbReference>
<accession>A0A7H9B7M6</accession>
<keyword evidence="1" id="KW-0694">RNA-binding</keyword>
<dbReference type="OrthoDB" id="10258585at2759"/>
<evidence type="ECO:0000256" key="3">
    <source>
        <dbReference type="SAM" id="MobiDB-lite"/>
    </source>
</evidence>
<dbReference type="InterPro" id="IPR035979">
    <property type="entry name" value="RBD_domain_sf"/>
</dbReference>
<evidence type="ECO:0000313" key="6">
    <source>
        <dbReference type="Proteomes" id="UP000509704"/>
    </source>
</evidence>
<name>A0A7H9B7M6_ZYGMR</name>
<dbReference type="PANTHER" id="PTHR15608">
    <property type="entry name" value="SPLICING FACTOR U2AF-ASSOCIATED PROTEIN 2"/>
    <property type="match status" value="1"/>
</dbReference>
<dbReference type="KEGG" id="zmk:HG535_0F02430"/>
<proteinExistence type="predicted"/>
<dbReference type="EMBL" id="CP058609">
    <property type="protein sequence ID" value="QLG73732.1"/>
    <property type="molecule type" value="Genomic_DNA"/>
</dbReference>
<dbReference type="GeneID" id="59237491"/>
<dbReference type="GO" id="GO:0005686">
    <property type="term" value="C:U2 snRNP"/>
    <property type="evidence" value="ECO:0007669"/>
    <property type="project" value="TreeGrafter"/>
</dbReference>
<dbReference type="GO" id="GO:0003723">
    <property type="term" value="F:RNA binding"/>
    <property type="evidence" value="ECO:0007669"/>
    <property type="project" value="UniProtKB-UniRule"/>
</dbReference>
<keyword evidence="6" id="KW-1185">Reference proteome</keyword>